<protein>
    <recommendedName>
        <fullName evidence="3">DUF7703 domain-containing protein</fullName>
    </recommendedName>
</protein>
<evidence type="ECO:0000313" key="5">
    <source>
        <dbReference type="Proteomes" id="UP000193144"/>
    </source>
</evidence>
<evidence type="ECO:0000256" key="2">
    <source>
        <dbReference type="SAM" id="Phobius"/>
    </source>
</evidence>
<feature type="transmembrane region" description="Helical" evidence="2">
    <location>
        <begin position="167"/>
        <end position="188"/>
    </location>
</feature>
<keyword evidence="2" id="KW-1133">Transmembrane helix</keyword>
<accession>A0A1Y1ZDP6</accession>
<organism evidence="4 5">
    <name type="scientific">Clohesyomyces aquaticus</name>
    <dbReference type="NCBI Taxonomy" id="1231657"/>
    <lineage>
        <taxon>Eukaryota</taxon>
        <taxon>Fungi</taxon>
        <taxon>Dikarya</taxon>
        <taxon>Ascomycota</taxon>
        <taxon>Pezizomycotina</taxon>
        <taxon>Dothideomycetes</taxon>
        <taxon>Pleosporomycetidae</taxon>
        <taxon>Pleosporales</taxon>
        <taxon>Lindgomycetaceae</taxon>
        <taxon>Clohesyomyces</taxon>
    </lineage>
</organism>
<keyword evidence="2" id="KW-0472">Membrane</keyword>
<feature type="transmembrane region" description="Helical" evidence="2">
    <location>
        <begin position="209"/>
        <end position="228"/>
    </location>
</feature>
<dbReference type="STRING" id="1231657.A0A1Y1ZDP6"/>
<dbReference type="OrthoDB" id="405906at2759"/>
<gene>
    <name evidence="4" type="ORF">BCR34DRAFT_569965</name>
</gene>
<feature type="region of interest" description="Disordered" evidence="1">
    <location>
        <begin position="306"/>
        <end position="341"/>
    </location>
</feature>
<feature type="transmembrane region" description="Helical" evidence="2">
    <location>
        <begin position="19"/>
        <end position="40"/>
    </location>
</feature>
<keyword evidence="2" id="KW-0812">Transmembrane</keyword>
<feature type="transmembrane region" description="Helical" evidence="2">
    <location>
        <begin position="125"/>
        <end position="147"/>
    </location>
</feature>
<feature type="compositionally biased region" description="Basic and acidic residues" evidence="1">
    <location>
        <begin position="306"/>
        <end position="324"/>
    </location>
</feature>
<name>A0A1Y1ZDP6_9PLEO</name>
<evidence type="ECO:0000259" key="3">
    <source>
        <dbReference type="Pfam" id="PF24802"/>
    </source>
</evidence>
<reference evidence="4 5" key="1">
    <citation type="submission" date="2016-07" db="EMBL/GenBank/DDBJ databases">
        <title>Pervasive Adenine N6-methylation of Active Genes in Fungi.</title>
        <authorList>
            <consortium name="DOE Joint Genome Institute"/>
            <person name="Mondo S.J."/>
            <person name="Dannebaum R.O."/>
            <person name="Kuo R.C."/>
            <person name="Labutti K."/>
            <person name="Haridas S."/>
            <person name="Kuo A."/>
            <person name="Salamov A."/>
            <person name="Ahrendt S.R."/>
            <person name="Lipzen A."/>
            <person name="Sullivan W."/>
            <person name="Andreopoulos W.B."/>
            <person name="Clum A."/>
            <person name="Lindquist E."/>
            <person name="Daum C."/>
            <person name="Ramamoorthy G.K."/>
            <person name="Gryganskyi A."/>
            <person name="Culley D."/>
            <person name="Magnuson J.K."/>
            <person name="James T.Y."/>
            <person name="O'Malley M.A."/>
            <person name="Stajich J.E."/>
            <person name="Spatafora J.W."/>
            <person name="Visel A."/>
            <person name="Grigoriev I.V."/>
        </authorList>
    </citation>
    <scope>NUCLEOTIDE SEQUENCE [LARGE SCALE GENOMIC DNA]</scope>
    <source>
        <strain evidence="4 5">CBS 115471</strain>
    </source>
</reference>
<keyword evidence="5" id="KW-1185">Reference proteome</keyword>
<feature type="transmembrane region" description="Helical" evidence="2">
    <location>
        <begin position="80"/>
        <end position="105"/>
    </location>
</feature>
<evidence type="ECO:0000313" key="4">
    <source>
        <dbReference type="EMBL" id="ORY08339.1"/>
    </source>
</evidence>
<comment type="caution">
    <text evidence="4">The sequence shown here is derived from an EMBL/GenBank/DDBJ whole genome shotgun (WGS) entry which is preliminary data.</text>
</comment>
<dbReference type="Pfam" id="PF24802">
    <property type="entry name" value="DUF7703"/>
    <property type="match status" value="1"/>
</dbReference>
<feature type="domain" description="DUF7703" evidence="3">
    <location>
        <begin position="23"/>
        <end position="268"/>
    </location>
</feature>
<dbReference type="Proteomes" id="UP000193144">
    <property type="component" value="Unassembled WGS sequence"/>
</dbReference>
<dbReference type="PANTHER" id="PTHR37013:SF4">
    <property type="entry name" value="INTEGRAL MEMBRANE PROTEIN"/>
    <property type="match status" value="1"/>
</dbReference>
<dbReference type="EMBL" id="MCFA01000102">
    <property type="protein sequence ID" value="ORY08339.1"/>
    <property type="molecule type" value="Genomic_DNA"/>
</dbReference>
<dbReference type="InterPro" id="IPR056120">
    <property type="entry name" value="DUF7703"/>
</dbReference>
<dbReference type="AlphaFoldDB" id="A0A1Y1ZDP6"/>
<proteinExistence type="predicted"/>
<dbReference type="PANTHER" id="PTHR37013">
    <property type="entry name" value="INTEGRAL MEMBRANE PROTEIN (AFU_ORTHOLOGUE AFUA_1G05950)-RELATED"/>
    <property type="match status" value="1"/>
</dbReference>
<sequence length="341" mass="38504">MSKSNAHIMPLWNQENGPILTHIFVAFASVAIWSSVPLTIRLLTTLKQRRGLYFYSILICTWGLSIRQIGYLFQYLVRGVPWYICNILSQCGWICMVSGFAVVLYSRLNVIVDSRKIRRTVLGMIIFNGIVFHAAMTVFSIGATAIVKTGTPSQKMGLKNWKKVMNPFERIQIVVFALQETTIGFFYMHAAWRYFKARCTKEKKTRESMFLLFLVQVIIVLVDVALIVMDFMGMLQMKGFILSFSYCVKLELEFVVLNQLLEMSQMGVAGIQSFSFGKVMDDGERGAGHADAGMAETRKSEMQIGLTRHETPEGRETGEGHEVPRQGSGDEDSLGFITVAR</sequence>
<evidence type="ECO:0000256" key="1">
    <source>
        <dbReference type="SAM" id="MobiDB-lite"/>
    </source>
</evidence>
<feature type="transmembrane region" description="Helical" evidence="2">
    <location>
        <begin position="52"/>
        <end position="74"/>
    </location>
</feature>